<dbReference type="RefSeq" id="WP_211297783.1">
    <property type="nucleotide sequence ID" value="NZ_BLAU01000001.1"/>
</dbReference>
<dbReference type="EMBL" id="PYGC01000003">
    <property type="protein sequence ID" value="PSK83958.1"/>
    <property type="molecule type" value="Genomic_DNA"/>
</dbReference>
<keyword evidence="1" id="KW-0812">Transmembrane</keyword>
<feature type="transmembrane region" description="Helical" evidence="1">
    <location>
        <begin position="12"/>
        <end position="30"/>
    </location>
</feature>
<accession>A0A2P8CG63</accession>
<dbReference type="Proteomes" id="UP000396862">
    <property type="component" value="Unassembled WGS sequence"/>
</dbReference>
<sequence length="369" mass="42308">MNRQTATTLKTDRIFAIDFFRGITMFLLIGESTHLYHYLVAPSLDETIISAIGTQLHHHPWNGLRFWDLIQPFFMFIVGVSMPFSFGKRWQRGDSWNLTFRHALKRSFLLLFFGWALYCIGPGKLTFELWNVLAQLSFTYLVAFLLMRKSIPTQIIVTFLFLIGSELLYRLFWVSGFDQPFTPDHNFGSWVDLQLMGKLSGGHWVAFNAVPTTAHTMWGVLAGMVLKSSRTNRKKIQILLLAGIIGIIIGYALNPVTPVIKRICTSSFVLASGGWSFIALALSFWLIDVVGFKKVPAFFAIVGMNPLFIYLLTNTGGSRWLWGIVKPFSFGIFSWMGEVPSEIITASIVWFLLWYICYFLYKRKIFIRI</sequence>
<keyword evidence="3" id="KW-0012">Acyltransferase</keyword>
<evidence type="ECO:0000256" key="1">
    <source>
        <dbReference type="SAM" id="Phobius"/>
    </source>
</evidence>
<feature type="transmembrane region" description="Helical" evidence="1">
    <location>
        <begin position="343"/>
        <end position="361"/>
    </location>
</feature>
<feature type="transmembrane region" description="Helical" evidence="1">
    <location>
        <begin position="154"/>
        <end position="173"/>
    </location>
</feature>
<keyword evidence="5" id="KW-1185">Reference proteome</keyword>
<dbReference type="PANTHER" id="PTHR31061:SF24">
    <property type="entry name" value="LD22376P"/>
    <property type="match status" value="1"/>
</dbReference>
<evidence type="ECO:0000313" key="5">
    <source>
        <dbReference type="Proteomes" id="UP000396862"/>
    </source>
</evidence>
<protein>
    <submittedName>
        <fullName evidence="2">DUF5009 domain-containing protein</fullName>
    </submittedName>
    <submittedName>
        <fullName evidence="3">Putative acyltransferase</fullName>
    </submittedName>
</protein>
<dbReference type="EMBL" id="BLAU01000001">
    <property type="protein sequence ID" value="GET23500.1"/>
    <property type="molecule type" value="Genomic_DNA"/>
</dbReference>
<reference evidence="2 5" key="2">
    <citation type="submission" date="2019-10" db="EMBL/GenBank/DDBJ databases">
        <title>Prolixibacter strains distinguished by the presence of nitrate reductase genes were adept at nitrate-dependent anaerobic corrosion of metallic iron and carbon steel.</title>
        <authorList>
            <person name="Iino T."/>
            <person name="Shono N."/>
            <person name="Ito K."/>
            <person name="Nakamura R."/>
            <person name="Sueoka K."/>
            <person name="Harayama S."/>
            <person name="Ohkuma M."/>
        </authorList>
    </citation>
    <scope>NUCLEOTIDE SEQUENCE [LARGE SCALE GENOMIC DNA]</scope>
    <source>
        <strain evidence="2 5">MIC1-1</strain>
    </source>
</reference>
<comment type="caution">
    <text evidence="3">The sequence shown here is derived from an EMBL/GenBank/DDBJ whole genome shotgun (WGS) entry which is preliminary data.</text>
</comment>
<feature type="transmembrane region" description="Helical" evidence="1">
    <location>
        <begin position="268"/>
        <end position="288"/>
    </location>
</feature>
<proteinExistence type="predicted"/>
<dbReference type="Proteomes" id="UP000240621">
    <property type="component" value="Unassembled WGS sequence"/>
</dbReference>
<name>A0A2P8CG63_9BACT</name>
<evidence type="ECO:0000313" key="3">
    <source>
        <dbReference type="EMBL" id="PSK83958.1"/>
    </source>
</evidence>
<keyword evidence="3" id="KW-0808">Transferase</keyword>
<evidence type="ECO:0000313" key="4">
    <source>
        <dbReference type="Proteomes" id="UP000240621"/>
    </source>
</evidence>
<gene>
    <name evidence="3" type="ORF">CLV93_103383</name>
    <name evidence="2" type="ORF">JCM18694_37460</name>
</gene>
<evidence type="ECO:0000313" key="2">
    <source>
        <dbReference type="EMBL" id="GET23500.1"/>
    </source>
</evidence>
<feature type="transmembrane region" description="Helical" evidence="1">
    <location>
        <begin position="69"/>
        <end position="86"/>
    </location>
</feature>
<feature type="transmembrane region" description="Helical" evidence="1">
    <location>
        <begin position="129"/>
        <end position="147"/>
    </location>
</feature>
<feature type="transmembrane region" description="Helical" evidence="1">
    <location>
        <begin position="204"/>
        <end position="226"/>
    </location>
</feature>
<reference evidence="3 4" key="1">
    <citation type="submission" date="2018-03" db="EMBL/GenBank/DDBJ databases">
        <title>Genomic Encyclopedia of Archaeal and Bacterial Type Strains, Phase II (KMG-II): from individual species to whole genera.</title>
        <authorList>
            <person name="Goeker M."/>
        </authorList>
    </citation>
    <scope>NUCLEOTIDE SEQUENCE [LARGE SCALE GENOMIC DNA]</scope>
    <source>
        <strain evidence="3 4">DSM 27267</strain>
    </source>
</reference>
<keyword evidence="1" id="KW-0472">Membrane</keyword>
<organism evidence="3 4">
    <name type="scientific">Prolixibacter denitrificans</name>
    <dbReference type="NCBI Taxonomy" id="1541063"/>
    <lineage>
        <taxon>Bacteria</taxon>
        <taxon>Pseudomonadati</taxon>
        <taxon>Bacteroidota</taxon>
        <taxon>Bacteroidia</taxon>
        <taxon>Marinilabiliales</taxon>
        <taxon>Prolixibacteraceae</taxon>
        <taxon>Prolixibacter</taxon>
    </lineage>
</organism>
<dbReference type="AlphaFoldDB" id="A0A2P8CG63"/>
<feature type="transmembrane region" description="Helical" evidence="1">
    <location>
        <begin position="295"/>
        <end position="313"/>
    </location>
</feature>
<feature type="transmembrane region" description="Helical" evidence="1">
    <location>
        <begin position="107"/>
        <end position="123"/>
    </location>
</feature>
<keyword evidence="1" id="KW-1133">Transmembrane helix</keyword>
<feature type="transmembrane region" description="Helical" evidence="1">
    <location>
        <begin position="238"/>
        <end position="256"/>
    </location>
</feature>
<dbReference type="PANTHER" id="PTHR31061">
    <property type="entry name" value="LD22376P"/>
    <property type="match status" value="1"/>
</dbReference>
<dbReference type="GO" id="GO:0016746">
    <property type="term" value="F:acyltransferase activity"/>
    <property type="evidence" value="ECO:0007669"/>
    <property type="project" value="UniProtKB-KW"/>
</dbReference>